<dbReference type="RefSeq" id="WP_051924077.1">
    <property type="nucleotide sequence ID" value="NZ_JDUU01000042.1"/>
</dbReference>
<evidence type="ECO:0000313" key="2">
    <source>
        <dbReference type="EMBL" id="KFI44697.1"/>
    </source>
</evidence>
<accession>A0A086ZDU7</accession>
<gene>
    <name evidence="2" type="ORF">BBIA_2553</name>
</gene>
<name>A0A086ZDU7_9BIFI</name>
<dbReference type="Gene3D" id="2.60.120.860">
    <property type="match status" value="1"/>
</dbReference>
<dbReference type="Proteomes" id="UP000029108">
    <property type="component" value="Unassembled WGS sequence"/>
</dbReference>
<evidence type="ECO:0000313" key="3">
    <source>
        <dbReference type="Proteomes" id="UP000029108"/>
    </source>
</evidence>
<dbReference type="AlphaFoldDB" id="A0A086ZDU7"/>
<dbReference type="InterPro" id="IPR054738">
    <property type="entry name" value="Siphovirus-type_tail_C"/>
</dbReference>
<dbReference type="EMBL" id="JGYN01000045">
    <property type="protein sequence ID" value="KFI44697.1"/>
    <property type="molecule type" value="Genomic_DNA"/>
</dbReference>
<keyword evidence="3" id="KW-1185">Reference proteome</keyword>
<dbReference type="eggNOG" id="COG4722">
    <property type="taxonomic scope" value="Bacteria"/>
</dbReference>
<dbReference type="Pfam" id="PF22768">
    <property type="entry name" value="SPP1_Dit"/>
    <property type="match status" value="1"/>
</dbReference>
<comment type="caution">
    <text evidence="2">The sequence shown here is derived from an EMBL/GenBank/DDBJ whole genome shotgun (WGS) entry which is preliminary data.</text>
</comment>
<dbReference type="STRING" id="1437608.GCA_000771645_02178"/>
<organism evidence="2 3">
    <name type="scientific">Bifidobacterium biavatii DSM 23969</name>
    <dbReference type="NCBI Taxonomy" id="1437608"/>
    <lineage>
        <taxon>Bacteria</taxon>
        <taxon>Bacillati</taxon>
        <taxon>Actinomycetota</taxon>
        <taxon>Actinomycetes</taxon>
        <taxon>Bifidobacteriales</taxon>
        <taxon>Bifidobacteriaceae</taxon>
        <taxon>Bifidobacterium</taxon>
    </lineage>
</organism>
<reference evidence="2 3" key="1">
    <citation type="submission" date="2014-03" db="EMBL/GenBank/DDBJ databases">
        <title>Genomics of Bifidobacteria.</title>
        <authorList>
            <person name="Ventura M."/>
            <person name="Milani C."/>
            <person name="Lugli G.A."/>
        </authorList>
    </citation>
    <scope>NUCLEOTIDE SEQUENCE [LARGE SCALE GENOMIC DNA]</scope>
    <source>
        <strain evidence="2 3">DSM 23969</strain>
    </source>
</reference>
<dbReference type="OrthoDB" id="3240569at2"/>
<feature type="domain" description="Siphovirus-type tail component C-terminal" evidence="1">
    <location>
        <begin position="164"/>
        <end position="253"/>
    </location>
</feature>
<proteinExistence type="predicted"/>
<sequence length="257" mass="28186">MSQYHRSLLPVDNQSLTLNNTPISHYGTWLTNAALEIDATQPTTTITEIPGHTPIDQSLEDAIGSAIPNRRTITLHLRTIGDENDALQTKTKIGALAGTLGTIRWRNLPGEYRGRITVGAWQDVWAWGVWTYAECDLTIDADPYLYDRQRSKPLKAGDNLVRVDGNRPAWPTYTLTPANGAKSITIADKHGHHITINRGTAITGQIIIDTSQSTARIAGNLVPVTIDSDYFPILPKTTTITCTNCTGTIAYQPLTLI</sequence>
<protein>
    <submittedName>
        <fullName evidence="2">3-hydroxy-3-methylglutaryl CoA synthase</fullName>
    </submittedName>
</protein>
<evidence type="ECO:0000259" key="1">
    <source>
        <dbReference type="Pfam" id="PF22768"/>
    </source>
</evidence>